<organism evidence="6 7">
    <name type="scientific">Solihabitans fulvus</name>
    <dbReference type="NCBI Taxonomy" id="1892852"/>
    <lineage>
        <taxon>Bacteria</taxon>
        <taxon>Bacillati</taxon>
        <taxon>Actinomycetota</taxon>
        <taxon>Actinomycetes</taxon>
        <taxon>Pseudonocardiales</taxon>
        <taxon>Pseudonocardiaceae</taxon>
        <taxon>Solihabitans</taxon>
    </lineage>
</organism>
<keyword evidence="4 5" id="KW-0472">Membrane</keyword>
<dbReference type="RefSeq" id="WP_149850323.1">
    <property type="nucleotide sequence ID" value="NZ_VUOB01000026.1"/>
</dbReference>
<evidence type="ECO:0000313" key="7">
    <source>
        <dbReference type="Proteomes" id="UP000323454"/>
    </source>
</evidence>
<sequence>MTTEAAKIGAQEIGHTHADLSGGWLRPAVFGAMDGLVTNISLVAGVGAGGGSPHVVLLSGVAGLVAGAFSMALGEYSSVETQNNAVNAEAAVERAELERNPAGEQAELVDMFREMGLSERTAELVAEEVHADPDLAVRIHLTQELGINPDEQPKPIVAAVSSFLCFAVGAFIPLIPFLLGAPSLLASLGLGALGLFGAGALVSRFTARSWWGNGARQLMFGGIAAGATYLVGLLIGVATG</sequence>
<accession>A0A5B2XFY9</accession>
<evidence type="ECO:0000256" key="1">
    <source>
        <dbReference type="ARBA" id="ARBA00004127"/>
    </source>
</evidence>
<evidence type="ECO:0000256" key="5">
    <source>
        <dbReference type="SAM" id="Phobius"/>
    </source>
</evidence>
<evidence type="ECO:0000256" key="4">
    <source>
        <dbReference type="ARBA" id="ARBA00023136"/>
    </source>
</evidence>
<feature type="transmembrane region" description="Helical" evidence="5">
    <location>
        <begin position="156"/>
        <end position="179"/>
    </location>
</feature>
<dbReference type="InterPro" id="IPR008217">
    <property type="entry name" value="Ccc1_fam"/>
</dbReference>
<dbReference type="PANTHER" id="PTHR31851">
    <property type="entry name" value="FE(2+)/MN(2+) TRANSPORTER PCL1"/>
    <property type="match status" value="1"/>
</dbReference>
<keyword evidence="7" id="KW-1185">Reference proteome</keyword>
<reference evidence="6 7" key="2">
    <citation type="submission" date="2019-09" db="EMBL/GenBank/DDBJ databases">
        <authorList>
            <person name="Jin C."/>
        </authorList>
    </citation>
    <scope>NUCLEOTIDE SEQUENCE [LARGE SCALE GENOMIC DNA]</scope>
    <source>
        <strain evidence="6 7">AN110305</strain>
    </source>
</reference>
<evidence type="ECO:0000256" key="3">
    <source>
        <dbReference type="ARBA" id="ARBA00022989"/>
    </source>
</evidence>
<dbReference type="Pfam" id="PF01988">
    <property type="entry name" value="VIT1"/>
    <property type="match status" value="1"/>
</dbReference>
<feature type="transmembrane region" description="Helical" evidence="5">
    <location>
        <begin position="185"/>
        <end position="206"/>
    </location>
</feature>
<name>A0A5B2XFY9_9PSEU</name>
<feature type="transmembrane region" description="Helical" evidence="5">
    <location>
        <begin position="218"/>
        <end position="238"/>
    </location>
</feature>
<keyword evidence="3 5" id="KW-1133">Transmembrane helix</keyword>
<dbReference type="EMBL" id="VUOB01000026">
    <property type="protein sequence ID" value="KAA2261702.1"/>
    <property type="molecule type" value="Genomic_DNA"/>
</dbReference>
<evidence type="ECO:0000256" key="2">
    <source>
        <dbReference type="ARBA" id="ARBA00022692"/>
    </source>
</evidence>
<dbReference type="GO" id="GO:0005384">
    <property type="term" value="F:manganese ion transmembrane transporter activity"/>
    <property type="evidence" value="ECO:0007669"/>
    <property type="project" value="InterPro"/>
</dbReference>
<evidence type="ECO:0008006" key="8">
    <source>
        <dbReference type="Google" id="ProtNLM"/>
    </source>
</evidence>
<evidence type="ECO:0000313" key="6">
    <source>
        <dbReference type="EMBL" id="KAA2261702.1"/>
    </source>
</evidence>
<proteinExistence type="predicted"/>
<dbReference type="OrthoDB" id="188924at2"/>
<comment type="caution">
    <text evidence="6">The sequence shown here is derived from an EMBL/GenBank/DDBJ whole genome shotgun (WGS) entry which is preliminary data.</text>
</comment>
<dbReference type="GO" id="GO:0012505">
    <property type="term" value="C:endomembrane system"/>
    <property type="evidence" value="ECO:0007669"/>
    <property type="project" value="UniProtKB-SubCell"/>
</dbReference>
<dbReference type="GO" id="GO:0030026">
    <property type="term" value="P:intracellular manganese ion homeostasis"/>
    <property type="evidence" value="ECO:0007669"/>
    <property type="project" value="InterPro"/>
</dbReference>
<protein>
    <recommendedName>
        <fullName evidence="8">TIGR00267 family protein</fullName>
    </recommendedName>
</protein>
<comment type="subcellular location">
    <subcellularLocation>
        <location evidence="1">Endomembrane system</location>
        <topology evidence="1">Multi-pass membrane protein</topology>
    </subcellularLocation>
</comment>
<gene>
    <name evidence="6" type="ORF">F0L68_15760</name>
</gene>
<reference evidence="6 7" key="1">
    <citation type="submission" date="2019-09" db="EMBL/GenBank/DDBJ databases">
        <title>Goodfellowia gen. nov., a new genus of the Pseudonocardineae related to Actinoalloteichus, containing Goodfellowia coeruleoviolacea gen. nov., comb. nov. gen. nov., comb. nov.</title>
        <authorList>
            <person name="Labeda D."/>
        </authorList>
    </citation>
    <scope>NUCLEOTIDE SEQUENCE [LARGE SCALE GENOMIC DNA]</scope>
    <source>
        <strain evidence="6 7">AN110305</strain>
    </source>
</reference>
<dbReference type="Proteomes" id="UP000323454">
    <property type="component" value="Unassembled WGS sequence"/>
</dbReference>
<dbReference type="AlphaFoldDB" id="A0A5B2XFY9"/>
<keyword evidence="2 5" id="KW-0812">Transmembrane</keyword>